<dbReference type="EMBL" id="CP071091">
    <property type="protein sequence ID" value="QSQ13116.1"/>
    <property type="molecule type" value="Genomic_DNA"/>
</dbReference>
<name>A0ABX7N3Q4_9BACT</name>
<dbReference type="Pfam" id="PF00400">
    <property type="entry name" value="WD40"/>
    <property type="match status" value="6"/>
</dbReference>
<gene>
    <name evidence="4" type="ORF">JY572_32965</name>
</gene>
<keyword evidence="5" id="KW-1185">Reference proteome</keyword>
<feature type="repeat" description="WD" evidence="3">
    <location>
        <begin position="277"/>
        <end position="318"/>
    </location>
</feature>
<dbReference type="InterPro" id="IPR011047">
    <property type="entry name" value="Quinoprotein_ADH-like_sf"/>
</dbReference>
<feature type="repeat" description="WD" evidence="3">
    <location>
        <begin position="235"/>
        <end position="276"/>
    </location>
</feature>
<dbReference type="InterPro" id="IPR019775">
    <property type="entry name" value="WD40_repeat_CS"/>
</dbReference>
<dbReference type="PANTHER" id="PTHR19879">
    <property type="entry name" value="TRANSCRIPTION INITIATION FACTOR TFIID"/>
    <property type="match status" value="1"/>
</dbReference>
<dbReference type="RefSeq" id="WP_206714821.1">
    <property type="nucleotide sequence ID" value="NZ_CP071091.1"/>
</dbReference>
<evidence type="ECO:0000256" key="3">
    <source>
        <dbReference type="PROSITE-ProRule" id="PRU00221"/>
    </source>
</evidence>
<dbReference type="SUPFAM" id="SSF50998">
    <property type="entry name" value="Quinoprotein alcohol dehydrogenase-like"/>
    <property type="match status" value="1"/>
</dbReference>
<dbReference type="CDD" id="cd00200">
    <property type="entry name" value="WD40"/>
    <property type="match status" value="1"/>
</dbReference>
<reference evidence="4 5" key="1">
    <citation type="submission" date="2021-02" db="EMBL/GenBank/DDBJ databases">
        <title>De Novo genome assembly of isolated myxobacteria.</title>
        <authorList>
            <person name="Stevens D.C."/>
        </authorList>
    </citation>
    <scope>NUCLEOTIDE SEQUENCE [LARGE SCALE GENOMIC DNA]</scope>
    <source>
        <strain evidence="4 5">SCHIC003</strain>
    </source>
</reference>
<dbReference type="PROSITE" id="PS50082">
    <property type="entry name" value="WD_REPEATS_2"/>
    <property type="match status" value="4"/>
</dbReference>
<dbReference type="PRINTS" id="PR00320">
    <property type="entry name" value="GPROTEINBRPT"/>
</dbReference>
<evidence type="ECO:0000313" key="5">
    <source>
        <dbReference type="Proteomes" id="UP000663090"/>
    </source>
</evidence>
<dbReference type="InterPro" id="IPR020472">
    <property type="entry name" value="WD40_PAC1"/>
</dbReference>
<sequence>MTFDLPSLTELSTLERLVSTQGVDALLAALDTALAQTSADARVRKEEGLTVSARTLRLIHRAIELDADFLREHPEALFQSLYNRLRWYDAPDAAAHYDTQGPGPWENPDAHLHRLAALWRQQREAAGGTAWVESLRPLSGSLDGGDQYYSHDKRVGAVAFSPCGKKLATTSSDDHDNIHLWDVATGKSLRVLEGHDIGEILGLAWSPDGKKLASGSRDHDARVWDVETGELLYDFPKQEGRVTSVAFSPDGKLLAVGNLGWRIHLFDMESGEKVRTLKGHQQSVLCVAFHPSGRQLASGASDDTVRIWDMTTGAQVASITTNATPRSIAFSPDGERLAYSVLEGVAIAETQYWTPLEGLWGTMGCTDIAWLGTTHLAMLAPREVRVLDAHTRDTVWSRSYYPNTSGNALAFSPDRKHFALTESTRVLVSEVHAQPPPALKSLGQPVQDLLGAPEAACLIVKRSDPNAVIDTRGHQREFPASSMGGGQKSWSMNRDGTLAAFPIVNFHEDPRRRAIQLFDLVSLSPAKELTAKPLEGRDTTSRMLQENVVAFSPDGALLAGTVELGVVRLWRVSDGQLLHTLKGPANPVSTLEFTPDGAYLLSGFAEASFLMVNDVKTGTLVHHTKVALKPTPTYALAAGAQRLAVGRSSGELALFDLPTGAPRSIQVSNETVVAVAISSDGSRVAASDMDSCVHVYDATTGDELYQVPHPELPYALALEAPLLVTLSEDHHVRFFDLATGAPRADVEASTDPLDVVRRRYWEGLGDGPVAFHRRMDPTPLAHFQDALEACYILRDGVAVGQGRTQKDFLYVLRIHEASTKA</sequence>
<feature type="repeat" description="WD" evidence="3">
    <location>
        <begin position="148"/>
        <end position="191"/>
    </location>
</feature>
<evidence type="ECO:0000313" key="4">
    <source>
        <dbReference type="EMBL" id="QSQ13116.1"/>
    </source>
</evidence>
<protein>
    <submittedName>
        <fullName evidence="4">WD40 repeat domain-containing protein</fullName>
    </submittedName>
</protein>
<dbReference type="PROSITE" id="PS50294">
    <property type="entry name" value="WD_REPEATS_REGION"/>
    <property type="match status" value="2"/>
</dbReference>
<accession>A0ABX7N3Q4</accession>
<evidence type="ECO:0000256" key="2">
    <source>
        <dbReference type="ARBA" id="ARBA00022737"/>
    </source>
</evidence>
<dbReference type="InterPro" id="IPR001680">
    <property type="entry name" value="WD40_rpt"/>
</dbReference>
<keyword evidence="1 3" id="KW-0853">WD repeat</keyword>
<dbReference type="Gene3D" id="2.130.10.10">
    <property type="entry name" value="YVTN repeat-like/Quinoprotein amine dehydrogenase"/>
    <property type="match status" value="4"/>
</dbReference>
<evidence type="ECO:0000256" key="1">
    <source>
        <dbReference type="ARBA" id="ARBA00022574"/>
    </source>
</evidence>
<proteinExistence type="predicted"/>
<dbReference type="PANTHER" id="PTHR19879:SF9">
    <property type="entry name" value="TRANSCRIPTION INITIATION FACTOR TFIID SUBUNIT 5"/>
    <property type="match status" value="1"/>
</dbReference>
<organism evidence="4 5">
    <name type="scientific">Myxococcus landrumensis</name>
    <dbReference type="NCBI Taxonomy" id="2813577"/>
    <lineage>
        <taxon>Bacteria</taxon>
        <taxon>Pseudomonadati</taxon>
        <taxon>Myxococcota</taxon>
        <taxon>Myxococcia</taxon>
        <taxon>Myxococcales</taxon>
        <taxon>Cystobacterineae</taxon>
        <taxon>Myxococcaceae</taxon>
        <taxon>Myxococcus</taxon>
    </lineage>
</organism>
<dbReference type="Proteomes" id="UP000663090">
    <property type="component" value="Chromosome"/>
</dbReference>
<keyword evidence="2" id="KW-0677">Repeat</keyword>
<dbReference type="PROSITE" id="PS00678">
    <property type="entry name" value="WD_REPEATS_1"/>
    <property type="match status" value="2"/>
</dbReference>
<dbReference type="SUPFAM" id="SSF50969">
    <property type="entry name" value="YVTN repeat-like/Quinoprotein amine dehydrogenase"/>
    <property type="match status" value="1"/>
</dbReference>
<dbReference type="SMART" id="SM00320">
    <property type="entry name" value="WD40"/>
    <property type="match status" value="9"/>
</dbReference>
<dbReference type="InterPro" id="IPR015943">
    <property type="entry name" value="WD40/YVTN_repeat-like_dom_sf"/>
</dbReference>
<dbReference type="InterPro" id="IPR011044">
    <property type="entry name" value="Quino_amine_DH_bsu"/>
</dbReference>
<feature type="repeat" description="WD" evidence="3">
    <location>
        <begin position="200"/>
        <end position="234"/>
    </location>
</feature>